<organism evidence="1 2">
    <name type="scientific">Aliikangiella maris</name>
    <dbReference type="NCBI Taxonomy" id="3162458"/>
    <lineage>
        <taxon>Bacteria</taxon>
        <taxon>Pseudomonadati</taxon>
        <taxon>Pseudomonadota</taxon>
        <taxon>Gammaproteobacteria</taxon>
        <taxon>Oceanospirillales</taxon>
        <taxon>Pleioneaceae</taxon>
        <taxon>Aliikangiella</taxon>
    </lineage>
</organism>
<evidence type="ECO:0000313" key="1">
    <source>
        <dbReference type="EMBL" id="MET1253565.1"/>
    </source>
</evidence>
<accession>A0ABV2BNQ9</accession>
<protein>
    <submittedName>
        <fullName evidence="1">Uncharacterized protein</fullName>
    </submittedName>
</protein>
<sequence length="49" mass="5639">MSISFFITDFLNIVLNLTIQASQFAMPASLLNLNVIRRRRTYWAGYDGV</sequence>
<comment type="caution">
    <text evidence="1">The sequence shown here is derived from an EMBL/GenBank/DDBJ whole genome shotgun (WGS) entry which is preliminary data.</text>
</comment>
<gene>
    <name evidence="1" type="ORF">ABVT43_00345</name>
</gene>
<name>A0ABV2BNQ9_9GAMM</name>
<evidence type="ECO:0000313" key="2">
    <source>
        <dbReference type="Proteomes" id="UP001548189"/>
    </source>
</evidence>
<dbReference type="Proteomes" id="UP001548189">
    <property type="component" value="Unassembled WGS sequence"/>
</dbReference>
<reference evidence="1 2" key="1">
    <citation type="submission" date="2024-06" db="EMBL/GenBank/DDBJ databases">
        <authorList>
            <person name="Li F."/>
        </authorList>
    </citation>
    <scope>NUCLEOTIDE SEQUENCE [LARGE SCALE GENOMIC DNA]</scope>
    <source>
        <strain evidence="1 2">GXAS 311</strain>
    </source>
</reference>
<dbReference type="EMBL" id="JBEVCJ010000001">
    <property type="protein sequence ID" value="MET1253565.1"/>
    <property type="molecule type" value="Genomic_DNA"/>
</dbReference>
<dbReference type="RefSeq" id="WP_353873106.1">
    <property type="nucleotide sequence ID" value="NZ_JBEVCJ010000001.1"/>
</dbReference>
<proteinExistence type="predicted"/>
<keyword evidence="2" id="KW-1185">Reference proteome</keyword>